<keyword evidence="2" id="KW-1185">Reference proteome</keyword>
<reference evidence="1 2" key="2">
    <citation type="submission" date="2019-05" db="EMBL/GenBank/DDBJ databases">
        <authorList>
            <person name="Suflita J.M."/>
            <person name="Marks C.R."/>
        </authorList>
    </citation>
    <scope>NUCLEOTIDE SEQUENCE [LARGE SCALE GENOMIC DNA]</scope>
    <source>
        <strain evidence="1 2">ALDC</strain>
    </source>
</reference>
<name>A0A4P8L3P5_9BACT</name>
<dbReference type="InterPro" id="IPR016024">
    <property type="entry name" value="ARM-type_fold"/>
</dbReference>
<dbReference type="InterPro" id="IPR011989">
    <property type="entry name" value="ARM-like"/>
</dbReference>
<dbReference type="RefSeq" id="WP_137423584.1">
    <property type="nucleotide sequence ID" value="NZ_CP040098.1"/>
</dbReference>
<reference evidence="1 2" key="1">
    <citation type="submission" date="2019-05" db="EMBL/GenBank/DDBJ databases">
        <title>The Complete Genome Sequence of the n-alkane-degrading Desulfoglaeba alkanexedens ALDC reveals multiple alkylsuccinate synthase gene clusters.</title>
        <authorList>
            <person name="Callaghan A.V."/>
            <person name="Davidova I.A."/>
            <person name="Duncan K.E."/>
            <person name="Morris B."/>
            <person name="McInerney M.J."/>
        </authorList>
    </citation>
    <scope>NUCLEOTIDE SEQUENCE [LARGE SCALE GENOMIC DNA]</scope>
    <source>
        <strain evidence="1 2">ALDC</strain>
    </source>
</reference>
<dbReference type="InterPro" id="IPR054701">
    <property type="entry name" value="DVU0298-like"/>
</dbReference>
<dbReference type="SUPFAM" id="SSF48371">
    <property type="entry name" value="ARM repeat"/>
    <property type="match status" value="1"/>
</dbReference>
<dbReference type="Proteomes" id="UP000298602">
    <property type="component" value="Chromosome"/>
</dbReference>
<sequence length="249" mass="27949">MRQLKWEMKARLRSRAFLEELHELSGVSLRRMINPLFSFLCDADEIVRWRAVTAFGEVVSRLAEQDVESARVIVRRLIWNLNDESGGIGWGAPEAMGEIMARHGGMAAEYFQILLAYIREDGNFLEHEPLQAGVLWGLARVAEIRPECFVWNPTVHVPAGEAGRSPAAAEAAFTEPVPYILPFLDAGAPELRGLAARLLGLIGAAEAVIRLERLLDDGRPFRFYDGIRVSDVRVKDQAAEAMERIRSRR</sequence>
<gene>
    <name evidence="1" type="ORF">FDQ92_05140</name>
</gene>
<dbReference type="EMBL" id="CP040098">
    <property type="protein sequence ID" value="QCQ21615.1"/>
    <property type="molecule type" value="Genomic_DNA"/>
</dbReference>
<organism evidence="1 2">
    <name type="scientific">Desulfoglaeba alkanexedens ALDC</name>
    <dbReference type="NCBI Taxonomy" id="980445"/>
    <lineage>
        <taxon>Bacteria</taxon>
        <taxon>Pseudomonadati</taxon>
        <taxon>Thermodesulfobacteriota</taxon>
        <taxon>Syntrophobacteria</taxon>
        <taxon>Syntrophobacterales</taxon>
        <taxon>Syntrophobacteraceae</taxon>
        <taxon>Desulfoglaeba</taxon>
    </lineage>
</organism>
<dbReference type="OrthoDB" id="5430983at2"/>
<dbReference type="NCBIfam" id="NF045662">
    <property type="entry name" value="DVU0298_fam"/>
    <property type="match status" value="1"/>
</dbReference>
<dbReference type="KEGG" id="dax:FDQ92_05140"/>
<protein>
    <submittedName>
        <fullName evidence="1">HEAT repeat domain-containing protein</fullName>
    </submittedName>
</protein>
<dbReference type="AlphaFoldDB" id="A0A4P8L3P5"/>
<evidence type="ECO:0000313" key="2">
    <source>
        <dbReference type="Proteomes" id="UP000298602"/>
    </source>
</evidence>
<proteinExistence type="predicted"/>
<evidence type="ECO:0000313" key="1">
    <source>
        <dbReference type="EMBL" id="QCQ21615.1"/>
    </source>
</evidence>
<dbReference type="Gene3D" id="1.25.10.10">
    <property type="entry name" value="Leucine-rich Repeat Variant"/>
    <property type="match status" value="2"/>
</dbReference>
<accession>A0A4P8L3P5</accession>